<gene>
    <name evidence="11" type="primary">mepA_6</name>
    <name evidence="11" type="ORF">CLOSAC_26530</name>
</gene>
<dbReference type="EMBL" id="LZYZ01000005">
    <property type="protein sequence ID" value="OOM11110.1"/>
    <property type="molecule type" value="Genomic_DNA"/>
</dbReference>
<keyword evidence="6 10" id="KW-0812">Transmembrane</keyword>
<evidence type="ECO:0000256" key="6">
    <source>
        <dbReference type="ARBA" id="ARBA00022692"/>
    </source>
</evidence>
<evidence type="ECO:0000256" key="5">
    <source>
        <dbReference type="ARBA" id="ARBA00022475"/>
    </source>
</evidence>
<comment type="subcellular location">
    <subcellularLocation>
        <location evidence="1">Cell membrane</location>
        <topology evidence="1">Multi-pass membrane protein</topology>
    </subcellularLocation>
</comment>
<protein>
    <recommendedName>
        <fullName evidence="3">Multidrug export protein MepA</fullName>
    </recommendedName>
</protein>
<dbReference type="Pfam" id="PF01554">
    <property type="entry name" value="MatE"/>
    <property type="match status" value="2"/>
</dbReference>
<dbReference type="GO" id="GO:0005886">
    <property type="term" value="C:plasma membrane"/>
    <property type="evidence" value="ECO:0007669"/>
    <property type="project" value="UniProtKB-SubCell"/>
</dbReference>
<evidence type="ECO:0000313" key="12">
    <source>
        <dbReference type="Proteomes" id="UP000191154"/>
    </source>
</evidence>
<proteinExistence type="inferred from homology"/>
<evidence type="ECO:0000256" key="4">
    <source>
        <dbReference type="ARBA" id="ARBA00022448"/>
    </source>
</evidence>
<comment type="similarity">
    <text evidence="2">Belongs to the multi antimicrobial extrusion (MATE) (TC 2.A.66.1) family. MepA subfamily.</text>
</comment>
<evidence type="ECO:0000256" key="3">
    <source>
        <dbReference type="ARBA" id="ARBA00022106"/>
    </source>
</evidence>
<dbReference type="InterPro" id="IPR002528">
    <property type="entry name" value="MATE_fam"/>
</dbReference>
<accession>A0A1S8N3V9</accession>
<dbReference type="PANTHER" id="PTHR43823:SF3">
    <property type="entry name" value="MULTIDRUG EXPORT PROTEIN MEPA"/>
    <property type="match status" value="1"/>
</dbReference>
<feature type="transmembrane region" description="Helical" evidence="10">
    <location>
        <begin position="272"/>
        <end position="294"/>
    </location>
</feature>
<feature type="transmembrane region" description="Helical" evidence="10">
    <location>
        <begin position="167"/>
        <end position="192"/>
    </location>
</feature>
<reference evidence="11 12" key="1">
    <citation type="submission" date="2016-05" db="EMBL/GenBank/DDBJ databases">
        <title>Microbial solvent formation.</title>
        <authorList>
            <person name="Poehlein A."/>
            <person name="Montoya Solano J.D."/>
            <person name="Flitsch S."/>
            <person name="Krabben P."/>
            <person name="Duerre P."/>
            <person name="Daniel R."/>
        </authorList>
    </citation>
    <scope>NUCLEOTIDE SEQUENCE [LARGE SCALE GENOMIC DNA]</scope>
    <source>
        <strain evidence="11 12">L1-8</strain>
    </source>
</reference>
<feature type="transmembrane region" description="Helical" evidence="10">
    <location>
        <begin position="237"/>
        <end position="260"/>
    </location>
</feature>
<feature type="transmembrane region" description="Helical" evidence="10">
    <location>
        <begin position="12"/>
        <end position="36"/>
    </location>
</feature>
<dbReference type="AlphaFoldDB" id="A0A1S8N3V9"/>
<dbReference type="Proteomes" id="UP000191154">
    <property type="component" value="Unassembled WGS sequence"/>
</dbReference>
<feature type="transmembrane region" description="Helical" evidence="10">
    <location>
        <begin position="359"/>
        <end position="381"/>
    </location>
</feature>
<organism evidence="11 12">
    <name type="scientific">Clostridium saccharobutylicum</name>
    <dbReference type="NCBI Taxonomy" id="169679"/>
    <lineage>
        <taxon>Bacteria</taxon>
        <taxon>Bacillati</taxon>
        <taxon>Bacillota</taxon>
        <taxon>Clostridia</taxon>
        <taxon>Eubacteriales</taxon>
        <taxon>Clostridiaceae</taxon>
        <taxon>Clostridium</taxon>
    </lineage>
</organism>
<dbReference type="GO" id="GO:0015297">
    <property type="term" value="F:antiporter activity"/>
    <property type="evidence" value="ECO:0007669"/>
    <property type="project" value="InterPro"/>
</dbReference>
<dbReference type="InterPro" id="IPR051327">
    <property type="entry name" value="MATE_MepA_subfamily"/>
</dbReference>
<evidence type="ECO:0000256" key="8">
    <source>
        <dbReference type="ARBA" id="ARBA00023136"/>
    </source>
</evidence>
<feature type="transmembrane region" description="Helical" evidence="10">
    <location>
        <begin position="95"/>
        <end position="118"/>
    </location>
</feature>
<comment type="caution">
    <text evidence="11">The sequence shown here is derived from an EMBL/GenBank/DDBJ whole genome shotgun (WGS) entry which is preliminary data.</text>
</comment>
<feature type="transmembrane region" description="Helical" evidence="10">
    <location>
        <begin position="418"/>
        <end position="438"/>
    </location>
</feature>
<dbReference type="GO" id="GO:0046677">
    <property type="term" value="P:response to antibiotic"/>
    <property type="evidence" value="ECO:0007669"/>
    <property type="project" value="UniProtKB-KW"/>
</dbReference>
<evidence type="ECO:0000256" key="9">
    <source>
        <dbReference type="ARBA" id="ARBA00023251"/>
    </source>
</evidence>
<evidence type="ECO:0000313" key="11">
    <source>
        <dbReference type="EMBL" id="OOM11110.1"/>
    </source>
</evidence>
<sequence length="461" mass="49791">MSSQKRLGEMKIGKLILEFSVPAIIGMLVNTLYNIIDRVFIGHIQGIGALAMGGVGIAMPLMLIILAFGMLVGIGTATKVSIKLGENDKEGAEKLLGNAFVLLIITSICLTILGFIFTDPLLIMFGASDNILIYGREFIQVILAGCIFNMISFGLNHSIRSDGSPKIAMLSMLISAIINTILDPIFIFGLGLGVRGGALGTVVAQAVSSCWILYYFTKGSSILKLRLKNLKLDKKMVVSIFAIGISPFSMQLANCAVQAVANNSLQTYGGDLAIGAMTIVNSLAMIFLMPIFGLNQGLQPIIGYNHGAKKGKRVKETVNRGIIIATIIVTCGFIVVEGFAEKLVLMFNSDPDLIKMTSYGMRIYLCILPFLGAQIIITNYFQSIGRVKISMFLSLLRQVIVLIPCLIIIPMFKGLTGIWIAGPVSDAISVIITFIIFAKTTKGSLRKNEKVEEDIALGTFK</sequence>
<evidence type="ECO:0000256" key="10">
    <source>
        <dbReference type="SAM" id="Phobius"/>
    </source>
</evidence>
<dbReference type="STRING" id="169679.CSACC_00640"/>
<dbReference type="GO" id="GO:0042910">
    <property type="term" value="F:xenobiotic transmembrane transporter activity"/>
    <property type="evidence" value="ECO:0007669"/>
    <property type="project" value="InterPro"/>
</dbReference>
<dbReference type="RefSeq" id="WP_077865831.1">
    <property type="nucleotide sequence ID" value="NZ_LZYZ01000005.1"/>
</dbReference>
<feature type="transmembrane region" description="Helical" evidence="10">
    <location>
        <begin position="48"/>
        <end position="74"/>
    </location>
</feature>
<evidence type="ECO:0000256" key="7">
    <source>
        <dbReference type="ARBA" id="ARBA00022989"/>
    </source>
</evidence>
<feature type="transmembrane region" description="Helical" evidence="10">
    <location>
        <begin position="138"/>
        <end position="155"/>
    </location>
</feature>
<feature type="transmembrane region" description="Helical" evidence="10">
    <location>
        <begin position="198"/>
        <end position="216"/>
    </location>
</feature>
<feature type="transmembrane region" description="Helical" evidence="10">
    <location>
        <begin position="318"/>
        <end position="339"/>
    </location>
</feature>
<keyword evidence="4" id="KW-0813">Transport</keyword>
<dbReference type="CDD" id="cd13143">
    <property type="entry name" value="MATE_MepA_like"/>
    <property type="match status" value="1"/>
</dbReference>
<keyword evidence="9" id="KW-0046">Antibiotic resistance</keyword>
<dbReference type="InterPro" id="IPR045070">
    <property type="entry name" value="MATE_MepA-like"/>
</dbReference>
<dbReference type="PANTHER" id="PTHR43823">
    <property type="entry name" value="SPORULATION PROTEIN YKVU"/>
    <property type="match status" value="1"/>
</dbReference>
<feature type="transmembrane region" description="Helical" evidence="10">
    <location>
        <begin position="393"/>
        <end position="412"/>
    </location>
</feature>
<dbReference type="InterPro" id="IPR048279">
    <property type="entry name" value="MdtK-like"/>
</dbReference>
<keyword evidence="5" id="KW-1003">Cell membrane</keyword>
<keyword evidence="7 10" id="KW-1133">Transmembrane helix</keyword>
<evidence type="ECO:0000256" key="2">
    <source>
        <dbReference type="ARBA" id="ARBA00008417"/>
    </source>
</evidence>
<evidence type="ECO:0000256" key="1">
    <source>
        <dbReference type="ARBA" id="ARBA00004651"/>
    </source>
</evidence>
<dbReference type="PIRSF" id="PIRSF006603">
    <property type="entry name" value="DinF"/>
    <property type="match status" value="1"/>
</dbReference>
<dbReference type="NCBIfam" id="TIGR00797">
    <property type="entry name" value="matE"/>
    <property type="match status" value="1"/>
</dbReference>
<name>A0A1S8N3V9_CLOSA</name>
<keyword evidence="8 10" id="KW-0472">Membrane</keyword>